<feature type="region of interest" description="Disordered" evidence="1">
    <location>
        <begin position="43"/>
        <end position="154"/>
    </location>
</feature>
<protein>
    <submittedName>
        <fullName evidence="2">Uncharacterized protein</fullName>
    </submittedName>
</protein>
<organism evidence="2 3">
    <name type="scientific">Panicum virgatum</name>
    <name type="common">Blackwell switchgrass</name>
    <dbReference type="NCBI Taxonomy" id="38727"/>
    <lineage>
        <taxon>Eukaryota</taxon>
        <taxon>Viridiplantae</taxon>
        <taxon>Streptophyta</taxon>
        <taxon>Embryophyta</taxon>
        <taxon>Tracheophyta</taxon>
        <taxon>Spermatophyta</taxon>
        <taxon>Magnoliopsida</taxon>
        <taxon>Liliopsida</taxon>
        <taxon>Poales</taxon>
        <taxon>Poaceae</taxon>
        <taxon>PACMAD clade</taxon>
        <taxon>Panicoideae</taxon>
        <taxon>Panicodae</taxon>
        <taxon>Paniceae</taxon>
        <taxon>Panicinae</taxon>
        <taxon>Panicum</taxon>
        <taxon>Panicum sect. Hiantes</taxon>
    </lineage>
</organism>
<comment type="caution">
    <text evidence="2">The sequence shown here is derived from an EMBL/GenBank/DDBJ whole genome shotgun (WGS) entry which is preliminary data.</text>
</comment>
<keyword evidence="3" id="KW-1185">Reference proteome</keyword>
<feature type="compositionally biased region" description="Pro residues" evidence="1">
    <location>
        <begin position="82"/>
        <end position="97"/>
    </location>
</feature>
<feature type="compositionally biased region" description="Low complexity" evidence="1">
    <location>
        <begin position="63"/>
        <end position="81"/>
    </location>
</feature>
<dbReference type="EMBL" id="CM029046">
    <property type="protein sequence ID" value="KAG2588913.1"/>
    <property type="molecule type" value="Genomic_DNA"/>
</dbReference>
<feature type="compositionally biased region" description="Pro residues" evidence="1">
    <location>
        <begin position="108"/>
        <end position="122"/>
    </location>
</feature>
<dbReference type="AlphaFoldDB" id="A0A8T0RWL7"/>
<feature type="region of interest" description="Disordered" evidence="1">
    <location>
        <begin position="168"/>
        <end position="234"/>
    </location>
</feature>
<feature type="compositionally biased region" description="Low complexity" evidence="1">
    <location>
        <begin position="138"/>
        <end position="154"/>
    </location>
</feature>
<proteinExistence type="predicted"/>
<evidence type="ECO:0000313" key="3">
    <source>
        <dbReference type="Proteomes" id="UP000823388"/>
    </source>
</evidence>
<feature type="compositionally biased region" description="Low complexity" evidence="1">
    <location>
        <begin position="98"/>
        <end position="107"/>
    </location>
</feature>
<evidence type="ECO:0000313" key="2">
    <source>
        <dbReference type="EMBL" id="KAG2588913.1"/>
    </source>
</evidence>
<feature type="compositionally biased region" description="Basic residues" evidence="1">
    <location>
        <begin position="43"/>
        <end position="62"/>
    </location>
</feature>
<dbReference type="Proteomes" id="UP000823388">
    <property type="component" value="Chromosome 5N"/>
</dbReference>
<name>A0A8T0RWL7_PANVG</name>
<reference evidence="2" key="1">
    <citation type="submission" date="2020-05" db="EMBL/GenBank/DDBJ databases">
        <title>WGS assembly of Panicum virgatum.</title>
        <authorList>
            <person name="Lovell J.T."/>
            <person name="Jenkins J."/>
            <person name="Shu S."/>
            <person name="Juenger T.E."/>
            <person name="Schmutz J."/>
        </authorList>
    </citation>
    <scope>NUCLEOTIDE SEQUENCE</scope>
    <source>
        <strain evidence="2">AP13</strain>
    </source>
</reference>
<accession>A0A8T0RWL7</accession>
<evidence type="ECO:0000256" key="1">
    <source>
        <dbReference type="SAM" id="MobiDB-lite"/>
    </source>
</evidence>
<sequence>MVNLRFTFAPPAHYCSSKYLRIHLLPDASFPLRPVPAPLRAPPRRRLLRLPRAPPRRRRLRLPRALPTTSPSSCARALSAPALPPPPAVASPSPIPPLSSSVLSSPQLPAPPSSSSLAPPPLLSLAPPRAELQRRSRTTAPAGAAPAGRLSSAPAERATVLLSLPSKAAHGHPPSLRGALPACANSAPSLPTAHSPAMAARPSPPPRCPATTRRRTARRVPSSLPTQIGFPHVK</sequence>
<gene>
    <name evidence="2" type="ORF">PVAP13_5NG229181</name>
</gene>